<name>A0AAQ3N2Y9_VIGMU</name>
<reference evidence="2 3" key="1">
    <citation type="journal article" date="2023" name="Life. Sci Alliance">
        <title>Evolutionary insights into 3D genome organization and epigenetic landscape of Vigna mungo.</title>
        <authorList>
            <person name="Junaid A."/>
            <person name="Singh B."/>
            <person name="Bhatia S."/>
        </authorList>
    </citation>
    <scope>NUCLEOTIDE SEQUENCE [LARGE SCALE GENOMIC DNA]</scope>
    <source>
        <strain evidence="2">Urdbean</strain>
    </source>
</reference>
<feature type="transmembrane region" description="Helical" evidence="1">
    <location>
        <begin position="116"/>
        <end position="143"/>
    </location>
</feature>
<evidence type="ECO:0000313" key="2">
    <source>
        <dbReference type="EMBL" id="WVZ01615.1"/>
    </source>
</evidence>
<evidence type="ECO:0000313" key="3">
    <source>
        <dbReference type="Proteomes" id="UP001374535"/>
    </source>
</evidence>
<keyword evidence="1" id="KW-0812">Transmembrane</keyword>
<keyword evidence="3" id="KW-1185">Reference proteome</keyword>
<proteinExistence type="predicted"/>
<gene>
    <name evidence="2" type="ORF">V8G54_027684</name>
</gene>
<evidence type="ECO:0008006" key="4">
    <source>
        <dbReference type="Google" id="ProtNLM"/>
    </source>
</evidence>
<dbReference type="AlphaFoldDB" id="A0AAQ3N2Y9"/>
<sequence length="148" mass="16933">MISRSSSNHLITIILLLSSYHIQKKFHFQQLLFQAPFQNIQSRQHLLPLLHTTTTISCFTSTNINKLLHFSHNTFPSKFRLFGPRIIVWKHRIKLQPVLVEVPPTYPSLLHLHGGVFIIVVVVIIVASPICMFVNLALLVPFLHTGQP</sequence>
<protein>
    <recommendedName>
        <fullName evidence="4">Transmembrane protein</fullName>
    </recommendedName>
</protein>
<dbReference type="Proteomes" id="UP001374535">
    <property type="component" value="Chromosome 8"/>
</dbReference>
<organism evidence="2 3">
    <name type="scientific">Vigna mungo</name>
    <name type="common">Black gram</name>
    <name type="synonym">Phaseolus mungo</name>
    <dbReference type="NCBI Taxonomy" id="3915"/>
    <lineage>
        <taxon>Eukaryota</taxon>
        <taxon>Viridiplantae</taxon>
        <taxon>Streptophyta</taxon>
        <taxon>Embryophyta</taxon>
        <taxon>Tracheophyta</taxon>
        <taxon>Spermatophyta</taxon>
        <taxon>Magnoliopsida</taxon>
        <taxon>eudicotyledons</taxon>
        <taxon>Gunneridae</taxon>
        <taxon>Pentapetalae</taxon>
        <taxon>rosids</taxon>
        <taxon>fabids</taxon>
        <taxon>Fabales</taxon>
        <taxon>Fabaceae</taxon>
        <taxon>Papilionoideae</taxon>
        <taxon>50 kb inversion clade</taxon>
        <taxon>NPAAA clade</taxon>
        <taxon>indigoferoid/millettioid clade</taxon>
        <taxon>Phaseoleae</taxon>
        <taxon>Vigna</taxon>
    </lineage>
</organism>
<accession>A0AAQ3N2Y9</accession>
<evidence type="ECO:0000256" key="1">
    <source>
        <dbReference type="SAM" id="Phobius"/>
    </source>
</evidence>
<keyword evidence="1" id="KW-0472">Membrane</keyword>
<keyword evidence="1" id="KW-1133">Transmembrane helix</keyword>
<dbReference type="EMBL" id="CP144693">
    <property type="protein sequence ID" value="WVZ01615.1"/>
    <property type="molecule type" value="Genomic_DNA"/>
</dbReference>